<name>A0AAN7BAE7_9PEZI</name>
<proteinExistence type="predicted"/>
<keyword evidence="1" id="KW-0732">Signal</keyword>
<reference evidence="2" key="2">
    <citation type="submission" date="2023-05" db="EMBL/GenBank/DDBJ databases">
        <authorList>
            <consortium name="Lawrence Berkeley National Laboratory"/>
            <person name="Steindorff A."/>
            <person name="Hensen N."/>
            <person name="Bonometti L."/>
            <person name="Westerberg I."/>
            <person name="Brannstrom I.O."/>
            <person name="Guillou S."/>
            <person name="Cros-Aarteil S."/>
            <person name="Calhoun S."/>
            <person name="Haridas S."/>
            <person name="Kuo A."/>
            <person name="Mondo S."/>
            <person name="Pangilinan J."/>
            <person name="Riley R."/>
            <person name="Labutti K."/>
            <person name="Andreopoulos B."/>
            <person name="Lipzen A."/>
            <person name="Chen C."/>
            <person name="Yanf M."/>
            <person name="Daum C."/>
            <person name="Ng V."/>
            <person name="Clum A."/>
            <person name="Ohm R."/>
            <person name="Martin F."/>
            <person name="Silar P."/>
            <person name="Natvig D."/>
            <person name="Lalanne C."/>
            <person name="Gautier V."/>
            <person name="Ament-Velasquez S.L."/>
            <person name="Kruys A."/>
            <person name="Hutchinson M.I."/>
            <person name="Powell A.J."/>
            <person name="Barry K."/>
            <person name="Miller A.N."/>
            <person name="Grigoriev I.V."/>
            <person name="Debuchy R."/>
            <person name="Gladieux P."/>
            <person name="Thoren M.H."/>
            <person name="Johannesson H."/>
        </authorList>
    </citation>
    <scope>NUCLEOTIDE SEQUENCE</scope>
    <source>
        <strain evidence="2">PSN293</strain>
    </source>
</reference>
<feature type="chain" id="PRO_5042906991" evidence="1">
    <location>
        <begin position="25"/>
        <end position="88"/>
    </location>
</feature>
<accession>A0AAN7BAE7</accession>
<evidence type="ECO:0000313" key="2">
    <source>
        <dbReference type="EMBL" id="KAK4216743.1"/>
    </source>
</evidence>
<keyword evidence="3" id="KW-1185">Reference proteome</keyword>
<organism evidence="2 3">
    <name type="scientific">Rhypophila decipiens</name>
    <dbReference type="NCBI Taxonomy" id="261697"/>
    <lineage>
        <taxon>Eukaryota</taxon>
        <taxon>Fungi</taxon>
        <taxon>Dikarya</taxon>
        <taxon>Ascomycota</taxon>
        <taxon>Pezizomycotina</taxon>
        <taxon>Sordariomycetes</taxon>
        <taxon>Sordariomycetidae</taxon>
        <taxon>Sordariales</taxon>
        <taxon>Naviculisporaceae</taxon>
        <taxon>Rhypophila</taxon>
    </lineage>
</organism>
<dbReference type="EMBL" id="MU858065">
    <property type="protein sequence ID" value="KAK4216743.1"/>
    <property type="molecule type" value="Genomic_DNA"/>
</dbReference>
<sequence>MLSNLPSSLQALTLLALLLAPVIAIPAPQTDKNCSQEPCANLVYPMTPYCWQGGLYCTVSGYITVPMGSCNLWCPSETENGSTGIPRE</sequence>
<evidence type="ECO:0000256" key="1">
    <source>
        <dbReference type="SAM" id="SignalP"/>
    </source>
</evidence>
<evidence type="ECO:0000313" key="3">
    <source>
        <dbReference type="Proteomes" id="UP001301769"/>
    </source>
</evidence>
<feature type="signal peptide" evidence="1">
    <location>
        <begin position="1"/>
        <end position="24"/>
    </location>
</feature>
<protein>
    <submittedName>
        <fullName evidence="2">Uncharacterized protein</fullName>
    </submittedName>
</protein>
<reference evidence="2" key="1">
    <citation type="journal article" date="2023" name="Mol. Phylogenet. Evol.">
        <title>Genome-scale phylogeny and comparative genomics of the fungal order Sordariales.</title>
        <authorList>
            <person name="Hensen N."/>
            <person name="Bonometti L."/>
            <person name="Westerberg I."/>
            <person name="Brannstrom I.O."/>
            <person name="Guillou S."/>
            <person name="Cros-Aarteil S."/>
            <person name="Calhoun S."/>
            <person name="Haridas S."/>
            <person name="Kuo A."/>
            <person name="Mondo S."/>
            <person name="Pangilinan J."/>
            <person name="Riley R."/>
            <person name="LaButti K."/>
            <person name="Andreopoulos B."/>
            <person name="Lipzen A."/>
            <person name="Chen C."/>
            <person name="Yan M."/>
            <person name="Daum C."/>
            <person name="Ng V."/>
            <person name="Clum A."/>
            <person name="Steindorff A."/>
            <person name="Ohm R.A."/>
            <person name="Martin F."/>
            <person name="Silar P."/>
            <person name="Natvig D.O."/>
            <person name="Lalanne C."/>
            <person name="Gautier V."/>
            <person name="Ament-Velasquez S.L."/>
            <person name="Kruys A."/>
            <person name="Hutchinson M.I."/>
            <person name="Powell A.J."/>
            <person name="Barry K."/>
            <person name="Miller A.N."/>
            <person name="Grigoriev I.V."/>
            <person name="Debuchy R."/>
            <person name="Gladieux P."/>
            <person name="Hiltunen Thoren M."/>
            <person name="Johannesson H."/>
        </authorList>
    </citation>
    <scope>NUCLEOTIDE SEQUENCE</scope>
    <source>
        <strain evidence="2">PSN293</strain>
    </source>
</reference>
<gene>
    <name evidence="2" type="ORF">QBC37DRAFT_370630</name>
</gene>
<comment type="caution">
    <text evidence="2">The sequence shown here is derived from an EMBL/GenBank/DDBJ whole genome shotgun (WGS) entry which is preliminary data.</text>
</comment>
<dbReference type="Proteomes" id="UP001301769">
    <property type="component" value="Unassembled WGS sequence"/>
</dbReference>
<dbReference type="AlphaFoldDB" id="A0AAN7BAE7"/>